<evidence type="ECO:0000256" key="6">
    <source>
        <dbReference type="ARBA" id="ARBA00023136"/>
    </source>
</evidence>
<dbReference type="EMBL" id="JAANIT010000677">
    <property type="protein sequence ID" value="KAG1545390.1"/>
    <property type="molecule type" value="Genomic_DNA"/>
</dbReference>
<evidence type="ECO:0000256" key="7">
    <source>
        <dbReference type="ARBA" id="ARBA00023170"/>
    </source>
</evidence>
<dbReference type="GO" id="GO:0005886">
    <property type="term" value="C:plasma membrane"/>
    <property type="evidence" value="ECO:0007669"/>
    <property type="project" value="UniProtKB-SubCell"/>
</dbReference>
<comment type="caution">
    <text evidence="9">The sequence shown here is derived from an EMBL/GenBank/DDBJ whole genome shotgun (WGS) entry which is preliminary data.</text>
</comment>
<dbReference type="PANTHER" id="PTHR21444">
    <property type="entry name" value="COILED-COIL DOMAIN-CONTAINING PROTEIN 180"/>
    <property type="match status" value="1"/>
</dbReference>
<dbReference type="GO" id="GO:0038023">
    <property type="term" value="F:signaling receptor activity"/>
    <property type="evidence" value="ECO:0007669"/>
    <property type="project" value="InterPro"/>
</dbReference>
<dbReference type="Pfam" id="PF14752">
    <property type="entry name" value="RBP_receptor"/>
    <property type="match status" value="1"/>
</dbReference>
<evidence type="ECO:0000256" key="8">
    <source>
        <dbReference type="SAM" id="Phobius"/>
    </source>
</evidence>
<evidence type="ECO:0000313" key="10">
    <source>
        <dbReference type="Proteomes" id="UP000717996"/>
    </source>
</evidence>
<keyword evidence="7" id="KW-0675">Receptor</keyword>
<dbReference type="PANTHER" id="PTHR21444:SF15">
    <property type="entry name" value="RECEPTOR FOR RETINOL UPTAKE STRA6"/>
    <property type="match status" value="1"/>
</dbReference>
<feature type="transmembrane region" description="Helical" evidence="8">
    <location>
        <begin position="210"/>
        <end position="228"/>
    </location>
</feature>
<keyword evidence="3" id="KW-1003">Cell membrane</keyword>
<protein>
    <submittedName>
        <fullName evidence="9">Uncharacterized protein</fullName>
    </submittedName>
</protein>
<dbReference type="Proteomes" id="UP000717996">
    <property type="component" value="Unassembled WGS sequence"/>
</dbReference>
<feature type="transmembrane region" description="Helical" evidence="8">
    <location>
        <begin position="307"/>
        <end position="325"/>
    </location>
</feature>
<keyword evidence="5 8" id="KW-1133">Transmembrane helix</keyword>
<name>A0A9P7CBW1_RHIOR</name>
<sequence length="489" mass="56707">MLCTFIHCFSAITQVIDLEWQILQVNNFQKVFTYVYLINKKYIAGAYTVLTLFGLRVSVDLPVYTITYARSQGFLIINLIATIPTIAAFFVVALYFIVRSVRNHDSFSGQLWEFLTVDIWKFSISSIDVPDLLKQSVRYIFGLNEFVRIPFAIKASLILLLYCLAQLIPLLLTRMLGTGGVVPTHICLWSPYLVQFHYNKDPLEFAIRTFYFMRIVVYLATLGGGGWFTGTLYFMIEISLIGTFITMIIQLDWIRDLLLKSIGYGVYFASFFVAMVVQFMQKRITNLIFIEPRTRFIVHHRTPFLHYWYFMMLTSMTRALTSYFLRTLKSILRYPMYSLRVDRNAETWSVRNGDAGFTAYCGMLLTDHEYNNPVVVVFVECILDCIEHSTATGINQYHSQGKPCRYHYKTYYSKALKGLESERNEENTVGIGKGLLISSKDDCSIVKMDPEIKREKTLSSKRARNRWFLAYTLANNPQVSQSIFKRKLN</sequence>
<dbReference type="OrthoDB" id="2376984at2759"/>
<proteinExistence type="predicted"/>
<feature type="transmembrane region" description="Helical" evidence="8">
    <location>
        <begin position="42"/>
        <end position="63"/>
    </location>
</feature>
<evidence type="ECO:0000256" key="3">
    <source>
        <dbReference type="ARBA" id="ARBA00022475"/>
    </source>
</evidence>
<accession>A0A9P7CBW1</accession>
<evidence type="ECO:0000256" key="2">
    <source>
        <dbReference type="ARBA" id="ARBA00022448"/>
    </source>
</evidence>
<keyword evidence="6 8" id="KW-0472">Membrane</keyword>
<feature type="transmembrane region" description="Helical" evidence="8">
    <location>
        <begin position="151"/>
        <end position="172"/>
    </location>
</feature>
<evidence type="ECO:0000256" key="4">
    <source>
        <dbReference type="ARBA" id="ARBA00022692"/>
    </source>
</evidence>
<evidence type="ECO:0000256" key="1">
    <source>
        <dbReference type="ARBA" id="ARBA00004651"/>
    </source>
</evidence>
<evidence type="ECO:0000256" key="5">
    <source>
        <dbReference type="ARBA" id="ARBA00022989"/>
    </source>
</evidence>
<dbReference type="InterPro" id="IPR026612">
    <property type="entry name" value="STRA6-like"/>
</dbReference>
<dbReference type="AlphaFoldDB" id="A0A9P7CBW1"/>
<organism evidence="9 10">
    <name type="scientific">Rhizopus oryzae</name>
    <name type="common">Mucormycosis agent</name>
    <name type="synonym">Rhizopus arrhizus var. delemar</name>
    <dbReference type="NCBI Taxonomy" id="64495"/>
    <lineage>
        <taxon>Eukaryota</taxon>
        <taxon>Fungi</taxon>
        <taxon>Fungi incertae sedis</taxon>
        <taxon>Mucoromycota</taxon>
        <taxon>Mucoromycotina</taxon>
        <taxon>Mucoromycetes</taxon>
        <taxon>Mucorales</taxon>
        <taxon>Mucorineae</taxon>
        <taxon>Rhizopodaceae</taxon>
        <taxon>Rhizopus</taxon>
    </lineage>
</organism>
<keyword evidence="4 8" id="KW-0812">Transmembrane</keyword>
<gene>
    <name evidence="9" type="ORF">G6F51_005497</name>
</gene>
<keyword evidence="2" id="KW-0813">Transport</keyword>
<comment type="subcellular location">
    <subcellularLocation>
        <location evidence="1">Cell membrane</location>
        <topology evidence="1">Multi-pass membrane protein</topology>
    </subcellularLocation>
</comment>
<feature type="transmembrane region" description="Helical" evidence="8">
    <location>
        <begin position="75"/>
        <end position="98"/>
    </location>
</feature>
<evidence type="ECO:0000313" key="9">
    <source>
        <dbReference type="EMBL" id="KAG1545390.1"/>
    </source>
</evidence>
<reference evidence="9" key="1">
    <citation type="journal article" date="2020" name="Microb. Genom.">
        <title>Genetic diversity of clinical and environmental Mucorales isolates obtained from an investigation of mucormycosis cases among solid organ transplant recipients.</title>
        <authorList>
            <person name="Nguyen M.H."/>
            <person name="Kaul D."/>
            <person name="Muto C."/>
            <person name="Cheng S.J."/>
            <person name="Richter R.A."/>
            <person name="Bruno V.M."/>
            <person name="Liu G."/>
            <person name="Beyhan S."/>
            <person name="Sundermann A.J."/>
            <person name="Mounaud S."/>
            <person name="Pasculle A.W."/>
            <person name="Nierman W.C."/>
            <person name="Driscoll E."/>
            <person name="Cumbie R."/>
            <person name="Clancy C.J."/>
            <person name="Dupont C.L."/>
        </authorList>
    </citation>
    <scope>NUCLEOTIDE SEQUENCE</scope>
    <source>
        <strain evidence="9">GL16</strain>
    </source>
</reference>
<feature type="transmembrane region" description="Helical" evidence="8">
    <location>
        <begin position="261"/>
        <end position="280"/>
    </location>
</feature>